<dbReference type="GO" id="GO:0006511">
    <property type="term" value="P:ubiquitin-dependent protein catabolic process"/>
    <property type="evidence" value="ECO:0007669"/>
    <property type="project" value="UniProtKB-UniRule"/>
</dbReference>
<dbReference type="OrthoDB" id="6270329at2759"/>
<proteinExistence type="predicted"/>
<dbReference type="GO" id="GO:0005789">
    <property type="term" value="C:endoplasmic reticulum membrane"/>
    <property type="evidence" value="ECO:0007669"/>
    <property type="project" value="UniProtKB-SubCell"/>
</dbReference>
<feature type="compositionally biased region" description="Basic and acidic residues" evidence="12">
    <location>
        <begin position="420"/>
        <end position="436"/>
    </location>
</feature>
<evidence type="ECO:0000256" key="10">
    <source>
        <dbReference type="PROSITE-ProRule" id="PRU00175"/>
    </source>
</evidence>
<name>A0A834LTS7_RHOSS</name>
<protein>
    <recommendedName>
        <fullName evidence="11">E3 ubiquitin-protein ligase RMA</fullName>
        <ecNumber evidence="11">2.3.2.27</ecNumber>
    </recommendedName>
    <alternativeName>
        <fullName evidence="11">Protein RING membrane-anchor</fullName>
    </alternativeName>
    <alternativeName>
        <fullName evidence="11">RING-type E3 ubiquitin transferase RMA</fullName>
    </alternativeName>
</protein>
<keyword evidence="7 11" id="KW-0833">Ubl conjugation pathway</keyword>
<evidence type="ECO:0000256" key="7">
    <source>
        <dbReference type="ARBA" id="ARBA00022786"/>
    </source>
</evidence>
<evidence type="ECO:0000256" key="1">
    <source>
        <dbReference type="ARBA" id="ARBA00000900"/>
    </source>
</evidence>
<dbReference type="GO" id="GO:0016567">
    <property type="term" value="P:protein ubiquitination"/>
    <property type="evidence" value="ECO:0007669"/>
    <property type="project" value="UniProtKB-UniPathway"/>
</dbReference>
<keyword evidence="6 10" id="KW-0863">Zinc-finger</keyword>
<gene>
    <name evidence="14" type="ORF">RHSIM_Rhsim03G0005400</name>
</gene>
<evidence type="ECO:0000313" key="14">
    <source>
        <dbReference type="EMBL" id="KAF7147899.1"/>
    </source>
</evidence>
<evidence type="ECO:0000256" key="12">
    <source>
        <dbReference type="SAM" id="MobiDB-lite"/>
    </source>
</evidence>
<dbReference type="PROSITE" id="PS50089">
    <property type="entry name" value="ZF_RING_2"/>
    <property type="match status" value="1"/>
</dbReference>
<dbReference type="Proteomes" id="UP000626092">
    <property type="component" value="Unassembled WGS sequence"/>
</dbReference>
<evidence type="ECO:0000256" key="3">
    <source>
        <dbReference type="ARBA" id="ARBA00004906"/>
    </source>
</evidence>
<evidence type="ECO:0000256" key="11">
    <source>
        <dbReference type="RuleBase" id="RU369090"/>
    </source>
</evidence>
<dbReference type="UniPathway" id="UPA00143"/>
<evidence type="ECO:0000256" key="4">
    <source>
        <dbReference type="ARBA" id="ARBA00022679"/>
    </source>
</evidence>
<dbReference type="Gene3D" id="3.30.40.10">
    <property type="entry name" value="Zinc/RING finger domain, C3HC4 (zinc finger)"/>
    <property type="match status" value="1"/>
</dbReference>
<dbReference type="InterPro" id="IPR013083">
    <property type="entry name" value="Znf_RING/FYVE/PHD"/>
</dbReference>
<evidence type="ECO:0000256" key="5">
    <source>
        <dbReference type="ARBA" id="ARBA00022723"/>
    </source>
</evidence>
<feature type="region of interest" description="Disordered" evidence="12">
    <location>
        <begin position="409"/>
        <end position="444"/>
    </location>
</feature>
<comment type="pathway">
    <text evidence="3 11">Protein modification; protein ubiquitination.</text>
</comment>
<evidence type="ECO:0000313" key="15">
    <source>
        <dbReference type="Proteomes" id="UP000626092"/>
    </source>
</evidence>
<feature type="compositionally biased region" description="Basic and acidic residues" evidence="12">
    <location>
        <begin position="126"/>
        <end position="135"/>
    </location>
</feature>
<dbReference type="GO" id="GO:0008270">
    <property type="term" value="F:zinc ion binding"/>
    <property type="evidence" value="ECO:0007669"/>
    <property type="project" value="UniProtKB-KW"/>
</dbReference>
<keyword evidence="15" id="KW-1185">Reference proteome</keyword>
<dbReference type="PANTHER" id="PTHR12313">
    <property type="entry name" value="E3 UBIQUITIN-PROTEIN LIGASE RNF5-RELATED"/>
    <property type="match status" value="1"/>
</dbReference>
<feature type="compositionally biased region" description="Polar residues" evidence="12">
    <location>
        <begin position="89"/>
        <end position="98"/>
    </location>
</feature>
<dbReference type="EC" id="2.3.2.27" evidence="11"/>
<evidence type="ECO:0000256" key="2">
    <source>
        <dbReference type="ARBA" id="ARBA00004308"/>
    </source>
</evidence>
<keyword evidence="9" id="KW-0472">Membrane</keyword>
<feature type="region of interest" description="Disordered" evidence="12">
    <location>
        <begin position="89"/>
        <end position="135"/>
    </location>
</feature>
<evidence type="ECO:0000259" key="13">
    <source>
        <dbReference type="PROSITE" id="PS50089"/>
    </source>
</evidence>
<dbReference type="GO" id="GO:0061630">
    <property type="term" value="F:ubiquitin protein ligase activity"/>
    <property type="evidence" value="ECO:0007669"/>
    <property type="project" value="UniProtKB-UniRule"/>
</dbReference>
<dbReference type="SMART" id="SM00184">
    <property type="entry name" value="RING"/>
    <property type="match status" value="1"/>
</dbReference>
<dbReference type="CDD" id="cd16534">
    <property type="entry name" value="RING-HC_RNF5-like"/>
    <property type="match status" value="1"/>
</dbReference>
<comment type="function">
    <text evidence="11">E3 ubiquitin-protein ligase.</text>
</comment>
<dbReference type="InterPro" id="IPR001841">
    <property type="entry name" value="Znf_RING"/>
</dbReference>
<feature type="domain" description="RING-type" evidence="13">
    <location>
        <begin position="145"/>
        <end position="186"/>
    </location>
</feature>
<dbReference type="EMBL" id="WJXA01000003">
    <property type="protein sequence ID" value="KAF7147899.1"/>
    <property type="molecule type" value="Genomic_DNA"/>
</dbReference>
<reference evidence="14" key="1">
    <citation type="submission" date="2019-11" db="EMBL/GenBank/DDBJ databases">
        <authorList>
            <person name="Liu Y."/>
            <person name="Hou J."/>
            <person name="Li T.-Q."/>
            <person name="Guan C.-H."/>
            <person name="Wu X."/>
            <person name="Wu H.-Z."/>
            <person name="Ling F."/>
            <person name="Zhang R."/>
            <person name="Shi X.-G."/>
            <person name="Ren J.-P."/>
            <person name="Chen E.-F."/>
            <person name="Sun J.-M."/>
        </authorList>
    </citation>
    <scope>NUCLEOTIDE SEQUENCE</scope>
    <source>
        <strain evidence="14">Adult_tree_wgs_1</strain>
        <tissue evidence="14">Leaves</tissue>
    </source>
</reference>
<dbReference type="InterPro" id="IPR018957">
    <property type="entry name" value="Znf_C3HC4_RING-type"/>
</dbReference>
<accession>A0A834LTS7</accession>
<keyword evidence="8 11" id="KW-0862">Zinc</keyword>
<evidence type="ECO:0000256" key="9">
    <source>
        <dbReference type="ARBA" id="ARBA00023136"/>
    </source>
</evidence>
<comment type="subcellular location">
    <subcellularLocation>
        <location evidence="2">Endomembrane system</location>
    </subcellularLocation>
    <subcellularLocation>
        <location evidence="11">Endoplasmic reticulum membrane</location>
        <topology evidence="11">Single-pass type IV membrane protein</topology>
    </subcellularLocation>
</comment>
<dbReference type="InterPro" id="IPR017907">
    <property type="entry name" value="Znf_RING_CS"/>
</dbReference>
<comment type="domain">
    <text evidence="11">The RING-type zinc finger domain is responsible for E3 ligase activity.</text>
</comment>
<evidence type="ECO:0000256" key="8">
    <source>
        <dbReference type="ARBA" id="ARBA00022833"/>
    </source>
</evidence>
<organism evidence="14 15">
    <name type="scientific">Rhododendron simsii</name>
    <name type="common">Sims's rhododendron</name>
    <dbReference type="NCBI Taxonomy" id="118357"/>
    <lineage>
        <taxon>Eukaryota</taxon>
        <taxon>Viridiplantae</taxon>
        <taxon>Streptophyta</taxon>
        <taxon>Embryophyta</taxon>
        <taxon>Tracheophyta</taxon>
        <taxon>Spermatophyta</taxon>
        <taxon>Magnoliopsida</taxon>
        <taxon>eudicotyledons</taxon>
        <taxon>Gunneridae</taxon>
        <taxon>Pentapetalae</taxon>
        <taxon>asterids</taxon>
        <taxon>Ericales</taxon>
        <taxon>Ericaceae</taxon>
        <taxon>Ericoideae</taxon>
        <taxon>Rhodoreae</taxon>
        <taxon>Rhododendron</taxon>
    </lineage>
</organism>
<keyword evidence="4 11" id="KW-0808">Transferase</keyword>
<dbReference type="Pfam" id="PF00097">
    <property type="entry name" value="zf-C3HC4"/>
    <property type="match status" value="1"/>
</dbReference>
<dbReference type="PROSITE" id="PS00518">
    <property type="entry name" value="ZF_RING_1"/>
    <property type="match status" value="1"/>
</dbReference>
<evidence type="ECO:0000256" key="6">
    <source>
        <dbReference type="ARBA" id="ARBA00022771"/>
    </source>
</evidence>
<comment type="catalytic activity">
    <reaction evidence="1 11">
        <text>S-ubiquitinyl-[E2 ubiquitin-conjugating enzyme]-L-cysteine + [acceptor protein]-L-lysine = [E2 ubiquitin-conjugating enzyme]-L-cysteine + N(6)-ubiquitinyl-[acceptor protein]-L-lysine.</text>
        <dbReference type="EC" id="2.3.2.27"/>
    </reaction>
</comment>
<dbReference type="SUPFAM" id="SSF57850">
    <property type="entry name" value="RING/U-box"/>
    <property type="match status" value="1"/>
</dbReference>
<dbReference type="InterPro" id="IPR045103">
    <property type="entry name" value="RNF5/RNF185-like"/>
</dbReference>
<keyword evidence="5 11" id="KW-0479">Metal-binding</keyword>
<keyword evidence="11" id="KW-0256">Endoplasmic reticulum</keyword>
<sequence>MGDERPNAMNLDLNLGPSPSLDNDPGFITLSNEAVTLDDWIGGQSVNRVRESDRLRFRARGWTSVWQPRPITPETRNFALELMMNSSSVGGSSLQTGEGSVPSEVKDNEASKTGENNANQEGDGLIGKREDEEKGSREEESFFDCNICLELPRDPVVTPCGHLFCWPCIYRWLHVHSDAKECPVCKGEVTIKNMTPIYGRGNSNHELEEDPNLIYGRGSTTHDPGEDPGLKIPIRPPARRIESWRQTFQRNGFPFPMEEMIRRLGSRFDLTRDLVQVYSQNTDNAQNHSSARSNSLLNRILTSRGMRREHNTVVGGDEVVDAEVPQDGIHRHSSLLHRRSNTHRAYTVADLTSALSSTETLVSSYFQYYHVEGNQEQPPAVDDRDSVSSIAAVIRSESQTVDTAAEIDSTVSLSTSSSRRRNDASRVSDVDSGDSRPHRRRRFN</sequence>
<comment type="caution">
    <text evidence="14">The sequence shown here is derived from an EMBL/GenBank/DDBJ whole genome shotgun (WGS) entry which is preliminary data.</text>
</comment>
<dbReference type="AlphaFoldDB" id="A0A834LTS7"/>